<protein>
    <recommendedName>
        <fullName evidence="4">Secreted protein</fullName>
    </recommendedName>
</protein>
<evidence type="ECO:0000313" key="3">
    <source>
        <dbReference type="Proteomes" id="UP000657385"/>
    </source>
</evidence>
<evidence type="ECO:0000256" key="1">
    <source>
        <dbReference type="SAM" id="SignalP"/>
    </source>
</evidence>
<organism evidence="2 3">
    <name type="scientific">Streptacidiphilus fuscans</name>
    <dbReference type="NCBI Taxonomy" id="2789292"/>
    <lineage>
        <taxon>Bacteria</taxon>
        <taxon>Bacillati</taxon>
        <taxon>Actinomycetota</taxon>
        <taxon>Actinomycetes</taxon>
        <taxon>Kitasatosporales</taxon>
        <taxon>Streptomycetaceae</taxon>
        <taxon>Streptacidiphilus</taxon>
    </lineage>
</organism>
<keyword evidence="3" id="KW-1185">Reference proteome</keyword>
<gene>
    <name evidence="2" type="ORF">I2501_32050</name>
</gene>
<keyword evidence="1" id="KW-0732">Signal</keyword>
<proteinExistence type="predicted"/>
<comment type="caution">
    <text evidence="2">The sequence shown here is derived from an EMBL/GenBank/DDBJ whole genome shotgun (WGS) entry which is preliminary data.</text>
</comment>
<evidence type="ECO:0008006" key="4">
    <source>
        <dbReference type="Google" id="ProtNLM"/>
    </source>
</evidence>
<feature type="chain" id="PRO_5038034527" description="Secreted protein" evidence="1">
    <location>
        <begin position="25"/>
        <end position="91"/>
    </location>
</feature>
<name>A0A931BBN9_9ACTN</name>
<dbReference type="Proteomes" id="UP000657385">
    <property type="component" value="Unassembled WGS sequence"/>
</dbReference>
<dbReference type="AlphaFoldDB" id="A0A931BBN9"/>
<evidence type="ECO:0000313" key="2">
    <source>
        <dbReference type="EMBL" id="MBF9072661.1"/>
    </source>
</evidence>
<sequence length="91" mass="8765">MKKMLTLGLLATATLGIAAPAAQADTPSPLGPVADIGPDANGVHALGNWCTSTASAVTQEVAALPAVGSLARAPLAQKGCSTTTGAVSSLP</sequence>
<dbReference type="RefSeq" id="WP_196197824.1">
    <property type="nucleotide sequence ID" value="NZ_JADPRT010000017.1"/>
</dbReference>
<dbReference type="EMBL" id="JADPRT010000017">
    <property type="protein sequence ID" value="MBF9072661.1"/>
    <property type="molecule type" value="Genomic_DNA"/>
</dbReference>
<feature type="signal peptide" evidence="1">
    <location>
        <begin position="1"/>
        <end position="24"/>
    </location>
</feature>
<accession>A0A931BBN9</accession>
<reference evidence="2" key="1">
    <citation type="submission" date="2020-11" db="EMBL/GenBank/DDBJ databases">
        <title>Isolation and identification of active actinomycetes.</title>
        <authorList>
            <person name="Yu B."/>
        </authorList>
    </citation>
    <scope>NUCLEOTIDE SEQUENCE</scope>
    <source>
        <strain evidence="2">NEAU-YB345</strain>
    </source>
</reference>